<feature type="domain" description="Enhanced disease resistance 4-like N-terminal" evidence="3">
    <location>
        <begin position="13"/>
        <end position="46"/>
    </location>
</feature>
<dbReference type="OrthoDB" id="2020426at2759"/>
<sequence length="1001" mass="111366">MGQEDRKTAEAAKVRLVRCPKCENLLPELPDFPLYQCGGCGAVLKAKTKGLLEDRLSEKTDDIKGPRISEGSGIGHISEFGIEKENGIEHGVIDRSHNEKVSSDGSSTLQVENGEVKSDSEISRRERERMVIMESKNDDHGSYGSGLVRDDRDWNANGLEHTNFKGEHAFKELASPMESLKSRPLPVDKPDVAASVGPVKGVAAQVRFNDHLYHGEGPSSHGTNSYYEYGERTRYQDADIDGRARVKNLENDRAELLRKLDELKDQISQSCHVADRHKERIVPDRMMVSPSLSDHCGRYPSTYVQESLTSSHGIDNKPLSPYDLESPYLGHMAGFNPYTDRYGLRGRESYPQSGFAQEFLAHGDTYHQEKLRGRTLQSESPYMHLPYNEQFPGYFANANHDQIMLHSHENFFHQSACSCVHCHNKNLHLPPKVDHLGVHNQRLQNELSTLNFHGFINPAPHGPQGYNFGGSGLYQLNSRQSLHKNSSDVDSENIRSNYHHPRKMAVSHRSGGVCRPIAGGAPFITCCNCFELLKLPKKCISSAKMQHKMKCGACSSIISFEAGSNGCIGSVSVHVDQVPNEIDEGSSGTVDENVIYWPGDTNSADLNCDSKDYDDLPAKFSPIDRKSNSGESEKLQDPLSSTLHQLKNEQSPENITLRKHDSSYIESPLKEINSCLNPELLTKERTNHFPDTKVTGQSDDGNRSKRSEPDRIAFGGTNFRQNSVAEGIVATEMDVSLNDFSNSCVSQDSRETSKADHRKVNKGSESFFAGLIKKSFRDITKNNQNFQDGGSLVFVNGRVIPDRVVKKAEKLAGPIQPGEYWYDKCAGFWGVMGHPCLGIIMPNIEEFNYPIPKNCAAGNTGVFVNGRELHQKDLDLLSSRGLPITRHRSYKVEISGKVIDELTGEELDLGKLAPTRRHAWYPVSCVSRRCYETTSSVGNSSAKEEKSGDQADRNREVLHTTFTKRRQGLSRRPLDFATTSPPQPRQLSSVSLVAATSMSKV</sequence>
<dbReference type="AlphaFoldDB" id="A0A2Z7BB99"/>
<keyword evidence="5" id="KW-1185">Reference proteome</keyword>
<name>A0A2Z7BB99_9LAMI</name>
<gene>
    <name evidence="4" type="ORF">F511_00577</name>
</gene>
<evidence type="ECO:0000313" key="5">
    <source>
        <dbReference type="Proteomes" id="UP000250235"/>
    </source>
</evidence>
<dbReference type="Pfam" id="PF22910">
    <property type="entry name" value="EDR4-like_1st"/>
    <property type="match status" value="1"/>
</dbReference>
<dbReference type="Proteomes" id="UP000250235">
    <property type="component" value="Unassembled WGS sequence"/>
</dbReference>
<feature type="domain" description="Probable zinc-ribbon" evidence="2">
    <location>
        <begin position="518"/>
        <end position="561"/>
    </location>
</feature>
<protein>
    <submittedName>
        <fullName evidence="4">Uncharacterized protein</fullName>
    </submittedName>
</protein>
<accession>A0A2Z7BB99</accession>
<feature type="compositionally biased region" description="Polar residues" evidence="1">
    <location>
        <begin position="977"/>
        <end position="1001"/>
    </location>
</feature>
<feature type="region of interest" description="Disordered" evidence="1">
    <location>
        <begin position="936"/>
        <end position="1001"/>
    </location>
</feature>
<dbReference type="PANTHER" id="PTHR31105:SF55">
    <property type="entry name" value="ZINC-RIBBON DOMAIN-CONTAINING PROTEIN-RELATED"/>
    <property type="match status" value="1"/>
</dbReference>
<evidence type="ECO:0000313" key="4">
    <source>
        <dbReference type="EMBL" id="KZV31773.1"/>
    </source>
</evidence>
<proteinExistence type="predicted"/>
<feature type="region of interest" description="Disordered" evidence="1">
    <location>
        <begin position="619"/>
        <end position="639"/>
    </location>
</feature>
<evidence type="ECO:0000256" key="1">
    <source>
        <dbReference type="SAM" id="MobiDB-lite"/>
    </source>
</evidence>
<evidence type="ECO:0000259" key="3">
    <source>
        <dbReference type="Pfam" id="PF22910"/>
    </source>
</evidence>
<feature type="region of interest" description="Disordered" evidence="1">
    <location>
        <begin position="97"/>
        <end position="124"/>
    </location>
</feature>
<dbReference type="GO" id="GO:1900150">
    <property type="term" value="P:regulation of defense response to fungus"/>
    <property type="evidence" value="ECO:0007669"/>
    <property type="project" value="InterPro"/>
</dbReference>
<feature type="compositionally biased region" description="Basic and acidic residues" evidence="1">
    <location>
        <begin position="619"/>
        <end position="636"/>
    </location>
</feature>
<evidence type="ECO:0000259" key="2">
    <source>
        <dbReference type="Pfam" id="PF11331"/>
    </source>
</evidence>
<organism evidence="4 5">
    <name type="scientific">Dorcoceras hygrometricum</name>
    <dbReference type="NCBI Taxonomy" id="472368"/>
    <lineage>
        <taxon>Eukaryota</taxon>
        <taxon>Viridiplantae</taxon>
        <taxon>Streptophyta</taxon>
        <taxon>Embryophyta</taxon>
        <taxon>Tracheophyta</taxon>
        <taxon>Spermatophyta</taxon>
        <taxon>Magnoliopsida</taxon>
        <taxon>eudicotyledons</taxon>
        <taxon>Gunneridae</taxon>
        <taxon>Pentapetalae</taxon>
        <taxon>asterids</taxon>
        <taxon>lamiids</taxon>
        <taxon>Lamiales</taxon>
        <taxon>Gesneriaceae</taxon>
        <taxon>Didymocarpoideae</taxon>
        <taxon>Trichosporeae</taxon>
        <taxon>Loxocarpinae</taxon>
        <taxon>Dorcoceras</taxon>
    </lineage>
</organism>
<dbReference type="Pfam" id="PF11331">
    <property type="entry name" value="Zn_ribbon_12"/>
    <property type="match status" value="1"/>
</dbReference>
<dbReference type="InterPro" id="IPR055126">
    <property type="entry name" value="EDR4-like_N"/>
</dbReference>
<feature type="compositionally biased region" description="Basic and acidic residues" evidence="1">
    <location>
        <begin position="942"/>
        <end position="958"/>
    </location>
</feature>
<dbReference type="EMBL" id="KV007458">
    <property type="protein sequence ID" value="KZV31773.1"/>
    <property type="molecule type" value="Genomic_DNA"/>
</dbReference>
<dbReference type="PANTHER" id="PTHR31105">
    <property type="entry name" value="EXTRA-LARGE G-PROTEIN-LIKE"/>
    <property type="match status" value="1"/>
</dbReference>
<feature type="compositionally biased region" description="Basic and acidic residues" evidence="1">
    <location>
        <begin position="700"/>
        <end position="711"/>
    </location>
</feature>
<feature type="region of interest" description="Disordered" evidence="1">
    <location>
        <begin position="683"/>
        <end position="717"/>
    </location>
</feature>
<dbReference type="InterPro" id="IPR021480">
    <property type="entry name" value="Zinc_ribbon_12"/>
</dbReference>
<reference evidence="4 5" key="1">
    <citation type="journal article" date="2015" name="Proc. Natl. Acad. Sci. U.S.A.">
        <title>The resurrection genome of Boea hygrometrica: A blueprint for survival of dehydration.</title>
        <authorList>
            <person name="Xiao L."/>
            <person name="Yang G."/>
            <person name="Zhang L."/>
            <person name="Yang X."/>
            <person name="Zhao S."/>
            <person name="Ji Z."/>
            <person name="Zhou Q."/>
            <person name="Hu M."/>
            <person name="Wang Y."/>
            <person name="Chen M."/>
            <person name="Xu Y."/>
            <person name="Jin H."/>
            <person name="Xiao X."/>
            <person name="Hu G."/>
            <person name="Bao F."/>
            <person name="Hu Y."/>
            <person name="Wan P."/>
            <person name="Li L."/>
            <person name="Deng X."/>
            <person name="Kuang T."/>
            <person name="Xiang C."/>
            <person name="Zhu J.K."/>
            <person name="Oliver M.J."/>
            <person name="He Y."/>
        </authorList>
    </citation>
    <scope>NUCLEOTIDE SEQUENCE [LARGE SCALE GENOMIC DNA]</scope>
    <source>
        <strain evidence="5">cv. XS01</strain>
    </source>
</reference>
<dbReference type="InterPro" id="IPR040244">
    <property type="entry name" value="EDR4-like"/>
</dbReference>
<feature type="compositionally biased region" description="Basic and acidic residues" evidence="1">
    <location>
        <begin position="114"/>
        <end position="124"/>
    </location>
</feature>